<keyword evidence="6 11" id="KW-0312">Gluconeogenesis</keyword>
<dbReference type="GO" id="GO:0006096">
    <property type="term" value="P:glycolytic process"/>
    <property type="evidence" value="ECO:0007669"/>
    <property type="project" value="UniProtKB-KW"/>
</dbReference>
<dbReference type="GO" id="GO:0097367">
    <property type="term" value="F:carbohydrate derivative binding"/>
    <property type="evidence" value="ECO:0007669"/>
    <property type="project" value="InterPro"/>
</dbReference>
<dbReference type="GO" id="GO:0051156">
    <property type="term" value="P:glucose 6-phosphate metabolic process"/>
    <property type="evidence" value="ECO:0007669"/>
    <property type="project" value="TreeGrafter"/>
</dbReference>
<dbReference type="GO" id="GO:0005829">
    <property type="term" value="C:cytosol"/>
    <property type="evidence" value="ECO:0007669"/>
    <property type="project" value="TreeGrafter"/>
</dbReference>
<dbReference type="CDD" id="cd05016">
    <property type="entry name" value="SIS_PGI_2"/>
    <property type="match status" value="1"/>
</dbReference>
<evidence type="ECO:0000256" key="10">
    <source>
        <dbReference type="ARBA" id="ARBA00029321"/>
    </source>
</evidence>
<evidence type="ECO:0000313" key="12">
    <source>
        <dbReference type="EMBL" id="WVZ15744.1"/>
    </source>
</evidence>
<comment type="similarity">
    <text evidence="3 11">Belongs to the GPI family.</text>
</comment>
<dbReference type="PROSITE" id="PS00174">
    <property type="entry name" value="P_GLUCOSE_ISOMERASE_2"/>
    <property type="match status" value="1"/>
</dbReference>
<dbReference type="Proteomes" id="UP001374535">
    <property type="component" value="Chromosome 4"/>
</dbReference>
<dbReference type="EMBL" id="CP144697">
    <property type="protein sequence ID" value="WVZ15744.1"/>
    <property type="molecule type" value="Genomic_DNA"/>
</dbReference>
<dbReference type="InterPro" id="IPR018189">
    <property type="entry name" value="Phosphoglucose_isomerase_CS"/>
</dbReference>
<gene>
    <name evidence="12" type="ORF">V8G54_013310</name>
</gene>
<dbReference type="Pfam" id="PF00342">
    <property type="entry name" value="PGI"/>
    <property type="match status" value="1"/>
</dbReference>
<keyword evidence="9 11" id="KW-0413">Isomerase</keyword>
<evidence type="ECO:0000256" key="6">
    <source>
        <dbReference type="ARBA" id="ARBA00022432"/>
    </source>
</evidence>
<dbReference type="FunFam" id="1.10.1390.10:FF:000002">
    <property type="entry name" value="Glucose-6-phosphate isomerase"/>
    <property type="match status" value="1"/>
</dbReference>
<evidence type="ECO:0000256" key="8">
    <source>
        <dbReference type="ARBA" id="ARBA00023152"/>
    </source>
</evidence>
<dbReference type="PANTHER" id="PTHR11469:SF1">
    <property type="entry name" value="GLUCOSE-6-PHOSPHATE ISOMERASE"/>
    <property type="match status" value="1"/>
</dbReference>
<evidence type="ECO:0000256" key="4">
    <source>
        <dbReference type="ARBA" id="ARBA00011738"/>
    </source>
</evidence>
<dbReference type="InterPro" id="IPR023096">
    <property type="entry name" value="G6P_Isomerase_C"/>
</dbReference>
<dbReference type="GO" id="GO:0048029">
    <property type="term" value="F:monosaccharide binding"/>
    <property type="evidence" value="ECO:0007669"/>
    <property type="project" value="TreeGrafter"/>
</dbReference>
<dbReference type="FunFam" id="3.40.50.10490:FF:000018">
    <property type="entry name" value="Glucose-6-phosphate isomerase"/>
    <property type="match status" value="1"/>
</dbReference>
<dbReference type="Gene3D" id="1.10.1390.10">
    <property type="match status" value="1"/>
</dbReference>
<dbReference type="CDD" id="cd05015">
    <property type="entry name" value="SIS_PGI_1"/>
    <property type="match status" value="1"/>
</dbReference>
<sequence length="593" mass="65716">MASSTLICDTQPWKELEVMDNHFLDYNSELVKHSTNCISFVQAHAVDVKETHLRDLLSDEERSRSMVVEFDGILLDYSRQLATLETREKLFKLAEVASLKEKINRMYNGEHINSTENRTVLHVALRAPRDSVIQSDGKNVVPDVWNVLDKIKEFSERIRSGSWVGATGKELKDVVAVGIGGSFLGPLFVHTALQTDPEAIESARGRQLRFLANVDPIDVARNITGLNPETTLVVIVSKTFTTAETMLNARTLREWISSALGPSAVAKHMVAVSTNRTLVEKFGIDPNNAFAFWDWVGGRYSVCSAVGVLPLSLQYGFSVIEKFLNGASSIDQHMYSEQFERNLPVLLGLLSVWNVSFLGYPARAILPYSQALEKFAPHIQQVSMESNGKGVSIDGVPLPFEAGEIDFGEPGTNGQHSFYQLIHQGRVIPCDFIGVVKSQQPVYLSGEVVSNHDELMSNFFAQPDALAYGKTSEQLQKENVPPHLVPHKTFSGNRPSLSLLLPSLNAYNIGQLLAIYEHRIAVEGFIWGINSFDQWGVELGKSLATQVRKQLNASRTLGEPVQGFNFSTTSMLTRYLQASADVPADLPTRLPKI</sequence>
<dbReference type="EC" id="5.3.1.9" evidence="5 11"/>
<comment type="pathway">
    <text evidence="2 11">Carbohydrate degradation; glycolysis; D-glyceraldehyde 3-phosphate and glycerone phosphate from D-glucose: step 2/4.</text>
</comment>
<dbReference type="AlphaFoldDB" id="A0AAQ3S1E5"/>
<organism evidence="12 13">
    <name type="scientific">Vigna mungo</name>
    <name type="common">Black gram</name>
    <name type="synonym">Phaseolus mungo</name>
    <dbReference type="NCBI Taxonomy" id="3915"/>
    <lineage>
        <taxon>Eukaryota</taxon>
        <taxon>Viridiplantae</taxon>
        <taxon>Streptophyta</taxon>
        <taxon>Embryophyta</taxon>
        <taxon>Tracheophyta</taxon>
        <taxon>Spermatophyta</taxon>
        <taxon>Magnoliopsida</taxon>
        <taxon>eudicotyledons</taxon>
        <taxon>Gunneridae</taxon>
        <taxon>Pentapetalae</taxon>
        <taxon>rosids</taxon>
        <taxon>fabids</taxon>
        <taxon>Fabales</taxon>
        <taxon>Fabaceae</taxon>
        <taxon>Papilionoideae</taxon>
        <taxon>50 kb inversion clade</taxon>
        <taxon>NPAAA clade</taxon>
        <taxon>indigoferoid/millettioid clade</taxon>
        <taxon>Phaseoleae</taxon>
        <taxon>Vigna</taxon>
    </lineage>
</organism>
<comment type="subcellular location">
    <subcellularLocation>
        <location evidence="1">Cytoplasm</location>
    </subcellularLocation>
</comment>
<keyword evidence="8 11" id="KW-0324">Glycolysis</keyword>
<dbReference type="PROSITE" id="PS51463">
    <property type="entry name" value="P_GLUCOSE_ISOMERASE_3"/>
    <property type="match status" value="1"/>
</dbReference>
<dbReference type="PANTHER" id="PTHR11469">
    <property type="entry name" value="GLUCOSE-6-PHOSPHATE ISOMERASE"/>
    <property type="match status" value="1"/>
</dbReference>
<dbReference type="GO" id="GO:0004347">
    <property type="term" value="F:glucose-6-phosphate isomerase activity"/>
    <property type="evidence" value="ECO:0007669"/>
    <property type="project" value="UniProtKB-EC"/>
</dbReference>
<dbReference type="InterPro" id="IPR035476">
    <property type="entry name" value="SIS_PGI_1"/>
</dbReference>
<keyword evidence="13" id="KW-1185">Reference proteome</keyword>
<keyword evidence="7" id="KW-0963">Cytoplasm</keyword>
<dbReference type="InterPro" id="IPR001672">
    <property type="entry name" value="G6P_Isomerase"/>
</dbReference>
<dbReference type="GO" id="GO:0006094">
    <property type="term" value="P:gluconeogenesis"/>
    <property type="evidence" value="ECO:0007669"/>
    <property type="project" value="UniProtKB-KW"/>
</dbReference>
<dbReference type="PRINTS" id="PR00662">
    <property type="entry name" value="G6PISOMERASE"/>
</dbReference>
<evidence type="ECO:0000256" key="9">
    <source>
        <dbReference type="ARBA" id="ARBA00023235"/>
    </source>
</evidence>
<evidence type="ECO:0000256" key="2">
    <source>
        <dbReference type="ARBA" id="ARBA00004926"/>
    </source>
</evidence>
<name>A0AAQ3S1E5_VIGMU</name>
<dbReference type="FunFam" id="3.40.50.10490:FF:000048">
    <property type="entry name" value="Glucose-6-phosphate isomerase"/>
    <property type="match status" value="1"/>
</dbReference>
<accession>A0AAQ3S1E5</accession>
<protein>
    <recommendedName>
        <fullName evidence="5 11">Glucose-6-phosphate isomerase</fullName>
        <ecNumber evidence="5 11">5.3.1.9</ecNumber>
    </recommendedName>
</protein>
<evidence type="ECO:0000256" key="11">
    <source>
        <dbReference type="RuleBase" id="RU000612"/>
    </source>
</evidence>
<dbReference type="SUPFAM" id="SSF53697">
    <property type="entry name" value="SIS domain"/>
    <property type="match status" value="1"/>
</dbReference>
<evidence type="ECO:0000256" key="5">
    <source>
        <dbReference type="ARBA" id="ARBA00011952"/>
    </source>
</evidence>
<dbReference type="FunFam" id="3.40.50.10490:FF:000031">
    <property type="entry name" value="Glucose-6-phosphate isomerase"/>
    <property type="match status" value="1"/>
</dbReference>
<dbReference type="Gene3D" id="3.40.50.10490">
    <property type="entry name" value="Glucose-6-phosphate isomerase like protein, domain 1"/>
    <property type="match status" value="3"/>
</dbReference>
<comment type="subunit">
    <text evidence="4">Homodimer.</text>
</comment>
<evidence type="ECO:0000313" key="13">
    <source>
        <dbReference type="Proteomes" id="UP001374535"/>
    </source>
</evidence>
<dbReference type="InterPro" id="IPR035482">
    <property type="entry name" value="SIS_PGI_2"/>
</dbReference>
<dbReference type="InterPro" id="IPR046348">
    <property type="entry name" value="SIS_dom_sf"/>
</dbReference>
<dbReference type="NCBIfam" id="NF001211">
    <property type="entry name" value="PRK00179.1"/>
    <property type="match status" value="1"/>
</dbReference>
<evidence type="ECO:0000256" key="3">
    <source>
        <dbReference type="ARBA" id="ARBA00006604"/>
    </source>
</evidence>
<dbReference type="PROSITE" id="PS00765">
    <property type="entry name" value="P_GLUCOSE_ISOMERASE_1"/>
    <property type="match status" value="1"/>
</dbReference>
<comment type="catalytic activity">
    <reaction evidence="10 11">
        <text>alpha-D-glucose 6-phosphate = beta-D-fructose 6-phosphate</text>
        <dbReference type="Rhea" id="RHEA:11816"/>
        <dbReference type="ChEBI" id="CHEBI:57634"/>
        <dbReference type="ChEBI" id="CHEBI:58225"/>
        <dbReference type="EC" id="5.3.1.9"/>
    </reaction>
</comment>
<dbReference type="HAMAP" id="MF_00473">
    <property type="entry name" value="G6P_isomerase"/>
    <property type="match status" value="1"/>
</dbReference>
<evidence type="ECO:0000256" key="1">
    <source>
        <dbReference type="ARBA" id="ARBA00004496"/>
    </source>
</evidence>
<reference evidence="12 13" key="1">
    <citation type="journal article" date="2023" name="Life. Sci Alliance">
        <title>Evolutionary insights into 3D genome organization and epigenetic landscape of Vigna mungo.</title>
        <authorList>
            <person name="Junaid A."/>
            <person name="Singh B."/>
            <person name="Bhatia S."/>
        </authorList>
    </citation>
    <scope>NUCLEOTIDE SEQUENCE [LARGE SCALE GENOMIC DNA]</scope>
    <source>
        <strain evidence="12">Urdbean</strain>
    </source>
</reference>
<evidence type="ECO:0000256" key="7">
    <source>
        <dbReference type="ARBA" id="ARBA00022490"/>
    </source>
</evidence>
<proteinExistence type="inferred from homology"/>